<dbReference type="SMART" id="SM01126">
    <property type="entry name" value="DDE_Tnp_IS1595"/>
    <property type="match status" value="1"/>
</dbReference>
<dbReference type="Pfam" id="PF12762">
    <property type="entry name" value="DDE_Tnp_IS1595"/>
    <property type="match status" value="1"/>
</dbReference>
<protein>
    <submittedName>
        <fullName evidence="2">IS1595 family transposase</fullName>
    </submittedName>
</protein>
<dbReference type="InterPro" id="IPR024442">
    <property type="entry name" value="Transposase_Zn_ribbon"/>
</dbReference>
<sequence length="303" mass="34558">MGGIGRPHGLSMSDFFSRYGTEEQCREALFVKRWPNGFVCPRCAGNTYYPRQPKQLMCASCRHITSLTAGTVMHHTQLSLRQWFMAMYLDAESKRGISAVELAAKIGVRYTTAWYVLRRLRLAMSQREEQYLLNGEVDGDDMFVGGVSPRRPGRSTHKVPCLIAVSLDKHSYPKYMRVTPVEGWDQLEVTRRVLDMVDVNATLKTDGMGGFNDLSETGYTHIRTISAHLGEDEYFSPVLHTQIANLKAQIQGTYHRRPSKRHIASYFDEHCFLFNRRHMRVGVMDRLLNACALSMQIRVAESA</sequence>
<dbReference type="EMBL" id="JBFSHR010000034">
    <property type="protein sequence ID" value="MEX6430064.1"/>
    <property type="molecule type" value="Genomic_DNA"/>
</dbReference>
<dbReference type="Proteomes" id="UP001560267">
    <property type="component" value="Unassembled WGS sequence"/>
</dbReference>
<name>A0ABV3Y6J3_9ACTN</name>
<evidence type="ECO:0000259" key="1">
    <source>
        <dbReference type="SMART" id="SM01126"/>
    </source>
</evidence>
<proteinExistence type="predicted"/>
<organism evidence="2 3">
    <name type="scientific">Ferrimicrobium acidiphilum</name>
    <dbReference type="NCBI Taxonomy" id="121039"/>
    <lineage>
        <taxon>Bacteria</taxon>
        <taxon>Bacillati</taxon>
        <taxon>Actinomycetota</taxon>
        <taxon>Acidimicrobiia</taxon>
        <taxon>Acidimicrobiales</taxon>
        <taxon>Acidimicrobiaceae</taxon>
        <taxon>Ferrimicrobium</taxon>
    </lineage>
</organism>
<accession>A0ABV3Y6J3</accession>
<keyword evidence="3" id="KW-1185">Reference proteome</keyword>
<gene>
    <name evidence="2" type="ORF">AB6A68_09475</name>
</gene>
<reference evidence="2 3" key="1">
    <citation type="submission" date="2024-07" db="EMBL/GenBank/DDBJ databases">
        <title>Draft Genome Sequence of Ferrimicrobium acidiphilum Strain YE2023, Isolated from a Pulp of Bioleach Reactor.</title>
        <authorList>
            <person name="Elkina Y.A."/>
            <person name="Bulaeva A.G."/>
            <person name="Beletsky A.V."/>
            <person name="Mardanov A.V."/>
        </authorList>
    </citation>
    <scope>NUCLEOTIDE SEQUENCE [LARGE SCALE GENOMIC DNA]</scope>
    <source>
        <strain evidence="2 3">YE2023</strain>
    </source>
</reference>
<dbReference type="RefSeq" id="WP_369084630.1">
    <property type="nucleotide sequence ID" value="NZ_JBFSHR010000034.1"/>
</dbReference>
<comment type="caution">
    <text evidence="2">The sequence shown here is derived from an EMBL/GenBank/DDBJ whole genome shotgun (WGS) entry which is preliminary data.</text>
</comment>
<dbReference type="NCBIfam" id="NF033547">
    <property type="entry name" value="transpos_IS1595"/>
    <property type="match status" value="1"/>
</dbReference>
<feature type="domain" description="ISXO2-like transposase" evidence="1">
    <location>
        <begin position="132"/>
        <end position="275"/>
    </location>
</feature>
<dbReference type="InterPro" id="IPR024445">
    <property type="entry name" value="Tnp_ISXO2-like"/>
</dbReference>
<evidence type="ECO:0000313" key="2">
    <source>
        <dbReference type="EMBL" id="MEX6430064.1"/>
    </source>
</evidence>
<dbReference type="Pfam" id="PF12760">
    <property type="entry name" value="Zn_ribbon_IS1595"/>
    <property type="match status" value="1"/>
</dbReference>
<evidence type="ECO:0000313" key="3">
    <source>
        <dbReference type="Proteomes" id="UP001560267"/>
    </source>
</evidence>